<dbReference type="EMBL" id="AP012052">
    <property type="protein sequence ID" value="BAJ74675.1"/>
    <property type="molecule type" value="Genomic_DNA"/>
</dbReference>
<reference evidence="7 8" key="1">
    <citation type="journal article" date="2011" name="J. Bacteriol.">
        <title>Genome sequence of Microbacterium testaceum StLB037, an N-acylhomoserine lactone-degrading bacterium isolated from potato leaves.</title>
        <authorList>
            <person name="Morohoshi T."/>
            <person name="Wang W.-Z."/>
            <person name="Someya N."/>
            <person name="Ikeda T."/>
        </authorList>
    </citation>
    <scope>NUCLEOTIDE SEQUENCE [LARGE SCALE GENOMIC DNA]</scope>
    <source>
        <strain evidence="7 8">StLB037</strain>
    </source>
</reference>
<gene>
    <name evidence="7" type="ordered locus">MTES_1711</name>
</gene>
<dbReference type="SUPFAM" id="SSF51658">
    <property type="entry name" value="Xylose isomerase-like"/>
    <property type="match status" value="1"/>
</dbReference>
<evidence type="ECO:0000313" key="8">
    <source>
        <dbReference type="Proteomes" id="UP000008975"/>
    </source>
</evidence>
<evidence type="ECO:0000256" key="4">
    <source>
        <dbReference type="ARBA" id="ARBA00047208"/>
    </source>
</evidence>
<evidence type="ECO:0000256" key="3">
    <source>
        <dbReference type="ARBA" id="ARBA00046336"/>
    </source>
</evidence>
<dbReference type="InterPro" id="IPR045959">
    <property type="entry name" value="CGDB"/>
</dbReference>
<dbReference type="STRING" id="979556.MTES_1711"/>
<dbReference type="Pfam" id="PF19906">
    <property type="entry name" value="CGDB"/>
    <property type="match status" value="1"/>
</dbReference>
<keyword evidence="1" id="KW-0456">Lyase</keyword>
<comment type="similarity">
    <text evidence="3">Belongs to the C-glycoside deglycosidase beta subunit family.</text>
</comment>
<evidence type="ECO:0000313" key="7">
    <source>
        <dbReference type="EMBL" id="BAJ74675.1"/>
    </source>
</evidence>
<dbReference type="InterPro" id="IPR050312">
    <property type="entry name" value="IolE/XylAMocC-like"/>
</dbReference>
<dbReference type="AlphaFoldDB" id="E8NAL9"/>
<dbReference type="KEGG" id="mts:MTES_1711"/>
<keyword evidence="7" id="KW-0413">Isomerase</keyword>
<evidence type="ECO:0000256" key="1">
    <source>
        <dbReference type="ARBA" id="ARBA00023239"/>
    </source>
</evidence>
<dbReference type="OrthoDB" id="3615236at2"/>
<evidence type="ECO:0000259" key="6">
    <source>
        <dbReference type="Pfam" id="PF19906"/>
    </source>
</evidence>
<dbReference type="GO" id="GO:0016829">
    <property type="term" value="F:lyase activity"/>
    <property type="evidence" value="ECO:0007669"/>
    <property type="project" value="UniProtKB-KW"/>
</dbReference>
<sequence>MLLERDLIQSVGFRNVREGGAGGEITGFQFRVRMPSYRGMAASLIDGIGVSIPGLVDVAPDVPLWTLQGQQYTLAELWDGDGVRWPLEDAAVIFVPLPGGLPDGVHELSIELRLRMSYIPQEHQPSTYRVTKHVTLAPEASGAPFRYGVSLYSYMTDFGTVMDLETAMASIADLGATGLEILGEAHIPNYPNPSDEWVEQWFALLQKYGLEPTNYGSWIDTRLHSSGPNGRDMTVDEGAAALQRDLRLAKRLGFRFVRPKIGVVSSDLIPHPIWTEVVEASLPLAEELDVIICPEIHSPTPIKHEVVDDYIALIRRTGTKHFGLLLDTGIFQDRPIPLKPGELPGQRPAFLDGIHVDPRDVFDVIENVVFIQAKFHDIDEELDDKQIPWEPVLKALKDAGYTGYLSSEYEGEREPWRSIEQVRRQHSLMRQIADRL</sequence>
<name>E8NAL9_MICTS</name>
<dbReference type="Pfam" id="PF01261">
    <property type="entry name" value="AP_endonuc_2"/>
    <property type="match status" value="1"/>
</dbReference>
<organism evidence="7 8">
    <name type="scientific">Microbacterium testaceum (strain StLB037)</name>
    <dbReference type="NCBI Taxonomy" id="979556"/>
    <lineage>
        <taxon>Bacteria</taxon>
        <taxon>Bacillati</taxon>
        <taxon>Actinomycetota</taxon>
        <taxon>Actinomycetes</taxon>
        <taxon>Micrococcales</taxon>
        <taxon>Microbacteriaceae</taxon>
        <taxon>Microbacterium</taxon>
    </lineage>
</organism>
<protein>
    <recommendedName>
        <fullName evidence="4">C-deglycosylation enzyme beta subunit</fullName>
    </recommendedName>
</protein>
<evidence type="ECO:0000259" key="5">
    <source>
        <dbReference type="Pfam" id="PF01261"/>
    </source>
</evidence>
<dbReference type="HOGENOM" id="CLU_628242_0_0_11"/>
<evidence type="ECO:0000256" key="2">
    <source>
        <dbReference type="ARBA" id="ARBA00023277"/>
    </source>
</evidence>
<dbReference type="Proteomes" id="UP000008975">
    <property type="component" value="Chromosome"/>
</dbReference>
<dbReference type="Gene3D" id="3.20.20.150">
    <property type="entry name" value="Divalent-metal-dependent TIM barrel enzymes"/>
    <property type="match status" value="1"/>
</dbReference>
<dbReference type="GO" id="GO:0016853">
    <property type="term" value="F:isomerase activity"/>
    <property type="evidence" value="ECO:0007669"/>
    <property type="project" value="UniProtKB-KW"/>
</dbReference>
<proteinExistence type="inferred from homology"/>
<dbReference type="InterPro" id="IPR036237">
    <property type="entry name" value="Xyl_isomerase-like_sf"/>
</dbReference>
<dbReference type="PANTHER" id="PTHR12110">
    <property type="entry name" value="HYDROXYPYRUVATE ISOMERASE"/>
    <property type="match status" value="1"/>
</dbReference>
<keyword evidence="2" id="KW-0119">Carbohydrate metabolism</keyword>
<dbReference type="RefSeq" id="WP_013584800.1">
    <property type="nucleotide sequence ID" value="NC_015125.1"/>
</dbReference>
<feature type="domain" description="C-glycoside deglycosidase beta subunit" evidence="6">
    <location>
        <begin position="3"/>
        <end position="118"/>
    </location>
</feature>
<feature type="domain" description="Xylose isomerase-like TIM barrel" evidence="5">
    <location>
        <begin position="170"/>
        <end position="420"/>
    </location>
</feature>
<reference key="2">
    <citation type="submission" date="2011-02" db="EMBL/GenBank/DDBJ databases">
        <title>Genome sequence of Microbacterium testaceum StLB037.</title>
        <authorList>
            <person name="Morohoshi T."/>
            <person name="Wang W.Z."/>
            <person name="Someya N."/>
            <person name="Ikeda T."/>
        </authorList>
    </citation>
    <scope>NUCLEOTIDE SEQUENCE</scope>
    <source>
        <strain>StLB037</strain>
    </source>
</reference>
<dbReference type="eggNOG" id="COG1082">
    <property type="taxonomic scope" value="Bacteria"/>
</dbReference>
<accession>E8NAL9</accession>
<dbReference type="InterPro" id="IPR013022">
    <property type="entry name" value="Xyl_isomerase-like_TIM-brl"/>
</dbReference>